<dbReference type="PATRIC" id="fig|1384056.3.peg.1611"/>
<dbReference type="AlphaFoldDB" id="A0A091B2V8"/>
<dbReference type="RefSeq" id="WP_034212559.1">
    <property type="nucleotide sequence ID" value="NZ_AVCK01000021.1"/>
</dbReference>
<keyword evidence="3" id="KW-1185">Reference proteome</keyword>
<gene>
    <name evidence="2" type="ORF">N787_11990</name>
</gene>
<dbReference type="OrthoDB" id="5966721at2"/>
<sequence length="150" mass="15532">MDEPAPARDTAGPLADDARAVLEAARATARAHLGGLDALRRLFAAEFGLARDAMVAALVWLLVATVLLGTAYLLLTALLVSGLRSAGAPWPLAIAIPLVVSVGVALFGVLRAKAMLRYADFEGTRRQLKLGFRGEPAETPAPPADPGAAP</sequence>
<name>A0A091B2V8_9GAMM</name>
<feature type="transmembrane region" description="Helical" evidence="1">
    <location>
        <begin position="57"/>
        <end position="80"/>
    </location>
</feature>
<protein>
    <recommendedName>
        <fullName evidence="4">Phage holin family protein</fullName>
    </recommendedName>
</protein>
<keyword evidence="1" id="KW-1133">Transmembrane helix</keyword>
<evidence type="ECO:0000256" key="1">
    <source>
        <dbReference type="SAM" id="Phobius"/>
    </source>
</evidence>
<keyword evidence="1" id="KW-0812">Transmembrane</keyword>
<evidence type="ECO:0000313" key="3">
    <source>
        <dbReference type="Proteomes" id="UP000029393"/>
    </source>
</evidence>
<dbReference type="Proteomes" id="UP000029393">
    <property type="component" value="Unassembled WGS sequence"/>
</dbReference>
<dbReference type="EMBL" id="AVCK01000021">
    <property type="protein sequence ID" value="KFN46001.1"/>
    <property type="molecule type" value="Genomic_DNA"/>
</dbReference>
<proteinExistence type="predicted"/>
<reference evidence="2 3" key="1">
    <citation type="submission" date="2013-09" db="EMBL/GenBank/DDBJ databases">
        <title>Genome sequencing of Arenimonas metalli.</title>
        <authorList>
            <person name="Chen F."/>
            <person name="Wang G."/>
        </authorList>
    </citation>
    <scope>NUCLEOTIDE SEQUENCE [LARGE SCALE GENOMIC DNA]</scope>
    <source>
        <strain evidence="2 3">CF5-1</strain>
    </source>
</reference>
<organism evidence="2 3">
    <name type="scientific">Arenimonas metalli CF5-1</name>
    <dbReference type="NCBI Taxonomy" id="1384056"/>
    <lineage>
        <taxon>Bacteria</taxon>
        <taxon>Pseudomonadati</taxon>
        <taxon>Pseudomonadota</taxon>
        <taxon>Gammaproteobacteria</taxon>
        <taxon>Lysobacterales</taxon>
        <taxon>Lysobacteraceae</taxon>
        <taxon>Arenimonas</taxon>
    </lineage>
</organism>
<comment type="caution">
    <text evidence="2">The sequence shown here is derived from an EMBL/GenBank/DDBJ whole genome shotgun (WGS) entry which is preliminary data.</text>
</comment>
<dbReference type="STRING" id="1384056.N787_11990"/>
<keyword evidence="1" id="KW-0472">Membrane</keyword>
<evidence type="ECO:0000313" key="2">
    <source>
        <dbReference type="EMBL" id="KFN46001.1"/>
    </source>
</evidence>
<feature type="transmembrane region" description="Helical" evidence="1">
    <location>
        <begin position="92"/>
        <end position="110"/>
    </location>
</feature>
<accession>A0A091B2V8</accession>
<evidence type="ECO:0008006" key="4">
    <source>
        <dbReference type="Google" id="ProtNLM"/>
    </source>
</evidence>